<dbReference type="PANTHER" id="PTHR46652">
    <property type="entry name" value="LEUCINE-RICH REPEAT AND IQ DOMAIN-CONTAINING PROTEIN 1-RELATED"/>
    <property type="match status" value="1"/>
</dbReference>
<dbReference type="GeneID" id="41968728"/>
<dbReference type="SMART" id="SM00369">
    <property type="entry name" value="LRR_TYP"/>
    <property type="match status" value="9"/>
</dbReference>
<feature type="compositionally biased region" description="Low complexity" evidence="3">
    <location>
        <begin position="8"/>
        <end position="23"/>
    </location>
</feature>
<dbReference type="SUPFAM" id="SSF52058">
    <property type="entry name" value="L domain-like"/>
    <property type="match status" value="2"/>
</dbReference>
<protein>
    <recommendedName>
        <fullName evidence="6">Leucine-rich repeat-containing protein 40</fullName>
    </recommendedName>
</protein>
<dbReference type="PANTHER" id="PTHR46652:SF3">
    <property type="entry name" value="LEUCINE-RICH REPEAT-CONTAINING PROTEIN 9"/>
    <property type="match status" value="1"/>
</dbReference>
<feature type="compositionally biased region" description="Polar residues" evidence="3">
    <location>
        <begin position="163"/>
        <end position="173"/>
    </location>
</feature>
<evidence type="ECO:0000313" key="4">
    <source>
        <dbReference type="EMBL" id="TPX10084.1"/>
    </source>
</evidence>
<evidence type="ECO:0000256" key="3">
    <source>
        <dbReference type="SAM" id="MobiDB-lite"/>
    </source>
</evidence>
<feature type="compositionally biased region" description="Polar residues" evidence="3">
    <location>
        <begin position="334"/>
        <end position="344"/>
    </location>
</feature>
<keyword evidence="2" id="KW-0677">Repeat</keyword>
<dbReference type="STRING" id="1093900.A0A507AUB5"/>
<dbReference type="OrthoDB" id="676979at2759"/>
<feature type="compositionally biased region" description="Low complexity" evidence="3">
    <location>
        <begin position="210"/>
        <end position="227"/>
    </location>
</feature>
<dbReference type="InterPro" id="IPR003591">
    <property type="entry name" value="Leu-rich_rpt_typical-subtyp"/>
</dbReference>
<accession>A0A507AUB5</accession>
<reference evidence="4 5" key="1">
    <citation type="submission" date="2019-06" db="EMBL/GenBank/DDBJ databases">
        <title>Draft genome sequence of the filamentous fungus Phialemoniopsis curvata isolated from diesel fuel.</title>
        <authorList>
            <person name="Varaljay V.A."/>
            <person name="Lyon W.J."/>
            <person name="Crouch A.L."/>
            <person name="Drake C.E."/>
            <person name="Hollomon J.M."/>
            <person name="Nadeau L.J."/>
            <person name="Nunn H.S."/>
            <person name="Stevenson B.S."/>
            <person name="Bojanowski C.L."/>
            <person name="Crookes-Goodson W.J."/>
        </authorList>
    </citation>
    <scope>NUCLEOTIDE SEQUENCE [LARGE SCALE GENOMIC DNA]</scope>
    <source>
        <strain evidence="4 5">D216</strain>
    </source>
</reference>
<comment type="caution">
    <text evidence="4">The sequence shown here is derived from an EMBL/GenBank/DDBJ whole genome shotgun (WGS) entry which is preliminary data.</text>
</comment>
<feature type="compositionally biased region" description="Polar residues" evidence="3">
    <location>
        <begin position="283"/>
        <end position="294"/>
    </location>
</feature>
<feature type="compositionally biased region" description="Basic and acidic residues" evidence="3">
    <location>
        <begin position="186"/>
        <end position="209"/>
    </location>
</feature>
<feature type="compositionally biased region" description="Gly residues" evidence="3">
    <location>
        <begin position="1140"/>
        <end position="1151"/>
    </location>
</feature>
<name>A0A507AUB5_9PEZI</name>
<proteinExistence type="predicted"/>
<evidence type="ECO:0000256" key="1">
    <source>
        <dbReference type="ARBA" id="ARBA00022614"/>
    </source>
</evidence>
<feature type="compositionally biased region" description="Polar residues" evidence="3">
    <location>
        <begin position="373"/>
        <end position="399"/>
    </location>
</feature>
<organism evidence="4 5">
    <name type="scientific">Thyridium curvatum</name>
    <dbReference type="NCBI Taxonomy" id="1093900"/>
    <lineage>
        <taxon>Eukaryota</taxon>
        <taxon>Fungi</taxon>
        <taxon>Dikarya</taxon>
        <taxon>Ascomycota</taxon>
        <taxon>Pezizomycotina</taxon>
        <taxon>Sordariomycetes</taxon>
        <taxon>Sordariomycetidae</taxon>
        <taxon>Thyridiales</taxon>
        <taxon>Thyridiaceae</taxon>
        <taxon>Thyridium</taxon>
    </lineage>
</organism>
<keyword evidence="5" id="KW-1185">Reference proteome</keyword>
<keyword evidence="1" id="KW-0433">Leucine-rich repeat</keyword>
<evidence type="ECO:0000256" key="2">
    <source>
        <dbReference type="ARBA" id="ARBA00022737"/>
    </source>
</evidence>
<evidence type="ECO:0000313" key="5">
    <source>
        <dbReference type="Proteomes" id="UP000319257"/>
    </source>
</evidence>
<dbReference type="Gene3D" id="3.80.10.10">
    <property type="entry name" value="Ribonuclease Inhibitor"/>
    <property type="match status" value="3"/>
</dbReference>
<feature type="region of interest" description="Disordered" evidence="3">
    <location>
        <begin position="865"/>
        <end position="921"/>
    </location>
</feature>
<evidence type="ECO:0008006" key="6">
    <source>
        <dbReference type="Google" id="ProtNLM"/>
    </source>
</evidence>
<feature type="compositionally biased region" description="Polar residues" evidence="3">
    <location>
        <begin position="886"/>
        <end position="908"/>
    </location>
</feature>
<dbReference type="AlphaFoldDB" id="A0A507AUB5"/>
<dbReference type="InterPro" id="IPR032675">
    <property type="entry name" value="LRR_dom_sf"/>
</dbReference>
<dbReference type="InterPro" id="IPR050836">
    <property type="entry name" value="SDS22/Internalin_LRR"/>
</dbReference>
<feature type="compositionally biased region" description="Polar residues" evidence="3">
    <location>
        <begin position="89"/>
        <end position="118"/>
    </location>
</feature>
<feature type="region of interest" description="Disordered" evidence="3">
    <location>
        <begin position="1"/>
        <end position="420"/>
    </location>
</feature>
<gene>
    <name evidence="4" type="ORF">E0L32_001281</name>
</gene>
<dbReference type="InParanoid" id="A0A507AUB5"/>
<dbReference type="Proteomes" id="UP000319257">
    <property type="component" value="Unassembled WGS sequence"/>
</dbReference>
<dbReference type="EMBL" id="SKBQ01000005">
    <property type="protein sequence ID" value="TPX10084.1"/>
    <property type="molecule type" value="Genomic_DNA"/>
</dbReference>
<feature type="compositionally biased region" description="Low complexity" evidence="3">
    <location>
        <begin position="265"/>
        <end position="282"/>
    </location>
</feature>
<sequence length="1151" mass="124864">MDERRSNIPRPSAIPRPASSKLPLPKPSTARSIASKENLVDPSELQLPKLRTQPSRDRLGGQTTTAIRKKVSVDSFRTRPQPATRPILATSTSNRTSDVGVSTRQSYGAPSVRRQSSRPVLYEDEEVYEDRQSVSQPGGSVAAEATRPKAYKPRPSLSERTIETLSQLPSSPALSKRPSAFFDQDGEMRPPSRPGSRDSRPGSSHRSDSSVRSWSRTQSRPGSSSGQEEGGFGFRASTNSYRRPPSPVDESPMRKSVSHSSRFNTPSSRPAARSTSRPSSSRYQTPSIPQSRSPSPEKRVTPLQYGSKTVGPRSVRSRPSLNGLFRKPSMPSLAKTSATAISKTQPRDDSPSRPARTSQLTPAHARPAARKGSLTSHRSSVSAEDASGASTVSTALTAESTSPVSSSRKSSAALREQIAKARAAKRAVTQQVSSPVAPEADASEISVVPTDNTFDFGLSQDPFGQKKDDKSQSKAILARVSAARTTGRLNIAAMGLREIPPQVLNMYDLESMGKSDGSWAESVDLTRFVAADNEIEMIEESIFPDKEPDEFDDTEDKKGNIFAGLETLDLHGNMLICLPMGLRRLHQLTSLNLSQNRITNNALEVISQITSLRDLKLGGNLFYGPLDPCFANLENLEIADLHGNNISALPLNIENMAKLRILNISENNFESMVFEPLSKLPLTELLLRKNRLSGVLIEDAVDGFTKLTSLDASSNQITHVTSSGRETPLQMPALQQVLLSMNRLQELPDISSWASLVTLTADENQINEVPEGFTGLDKLRHADLSSNDIRVIPPEVGCMDNLGMLRLSGNPLRDKKFSTATTDEIKATLAARLEPAIPEELTTVEDSPAPVMNAVEAQKDLHMKPAQTGHPEDEDYASDMDHFATPPTSAPQSPVRSRSHTVSNQTWPVKQGGVLDRTGTQSSALHPVISSRVASEHTVREVLLQRNLFNAIPDSLSFFADTLTILSLANNQLLGESYIGGASGTEELELPALKELILATNHITGLVPLTNHLRAPKLQKLDVSFNRVSALPPGGALKAAFPELVILLLSNNHLADLDPDSIKGMRIVDVMNNDITHLNPRLGLLGGSGGLERLEVTGNRFRVPRWNVLERGTEATLRWLRGRVPVAEMAAWKGRSSGSEGEGSGGDGDSP</sequence>
<feature type="compositionally biased region" description="Low complexity" evidence="3">
    <location>
        <begin position="400"/>
        <end position="411"/>
    </location>
</feature>
<feature type="region of interest" description="Disordered" evidence="3">
    <location>
        <begin position="1132"/>
        <end position="1151"/>
    </location>
</feature>
<dbReference type="RefSeq" id="XP_030991795.1">
    <property type="nucleotide sequence ID" value="XM_031135342.1"/>
</dbReference>